<dbReference type="Proteomes" id="UP000316270">
    <property type="component" value="Chromosome 14"/>
</dbReference>
<proteinExistence type="predicted"/>
<protein>
    <submittedName>
        <fullName evidence="1">Uncharacterized protein</fullName>
    </submittedName>
</protein>
<accession>A0A517LKB3</accession>
<evidence type="ECO:0000313" key="1">
    <source>
        <dbReference type="EMBL" id="QDS76074.1"/>
    </source>
</evidence>
<gene>
    <name evidence="1" type="ORF">FKW77_005950</name>
</gene>
<name>A0A517LKB3_9PEZI</name>
<sequence>MPSRVEGPHFPLIKVGDEIAFDSDKDSPTQSIVTIEWHWITDRKTEFVAWDANNISNLIVTRGPSAVTTDHLACKVFWPPKSYEKALADGTVKPVEGGTMITMKVEPDWYFVSDGNSTLVGLVHPSADGNMFQGRFLRQKKEDFDAMASKNATWKKFLEKPLKEVKIGDMSDDPF</sequence>
<reference evidence="1 2" key="1">
    <citation type="submission" date="2019-07" db="EMBL/GenBank/DDBJ databases">
        <title>Finished genome of Venturia effusa.</title>
        <authorList>
            <person name="Young C.A."/>
            <person name="Cox M.P."/>
            <person name="Ganley A.R.D."/>
            <person name="David W.J."/>
        </authorList>
    </citation>
    <scope>NUCLEOTIDE SEQUENCE [LARGE SCALE GENOMIC DNA]</scope>
    <source>
        <strain evidence="2">albino</strain>
    </source>
</reference>
<dbReference type="AlphaFoldDB" id="A0A517LKB3"/>
<evidence type="ECO:0000313" key="2">
    <source>
        <dbReference type="Proteomes" id="UP000316270"/>
    </source>
</evidence>
<organism evidence="1 2">
    <name type="scientific">Venturia effusa</name>
    <dbReference type="NCBI Taxonomy" id="50376"/>
    <lineage>
        <taxon>Eukaryota</taxon>
        <taxon>Fungi</taxon>
        <taxon>Dikarya</taxon>
        <taxon>Ascomycota</taxon>
        <taxon>Pezizomycotina</taxon>
        <taxon>Dothideomycetes</taxon>
        <taxon>Pleosporomycetidae</taxon>
        <taxon>Venturiales</taxon>
        <taxon>Venturiaceae</taxon>
        <taxon>Venturia</taxon>
    </lineage>
</organism>
<keyword evidence="2" id="KW-1185">Reference proteome</keyword>
<dbReference type="EMBL" id="CP042198">
    <property type="protein sequence ID" value="QDS76074.1"/>
    <property type="molecule type" value="Genomic_DNA"/>
</dbReference>